<evidence type="ECO:0000313" key="3">
    <source>
        <dbReference type="Proteomes" id="UP000255328"/>
    </source>
</evidence>
<keyword evidence="1" id="KW-1133">Transmembrane helix</keyword>
<proteinExistence type="predicted"/>
<organism evidence="2 3">
    <name type="scientific">Fusobacterium necrogenes</name>
    <dbReference type="NCBI Taxonomy" id="858"/>
    <lineage>
        <taxon>Bacteria</taxon>
        <taxon>Fusobacteriati</taxon>
        <taxon>Fusobacteriota</taxon>
        <taxon>Fusobacteriia</taxon>
        <taxon>Fusobacteriales</taxon>
        <taxon>Fusobacteriaceae</taxon>
        <taxon>Fusobacterium</taxon>
    </lineage>
</organism>
<feature type="transmembrane region" description="Helical" evidence="1">
    <location>
        <begin position="350"/>
        <end position="367"/>
    </location>
</feature>
<feature type="transmembrane region" description="Helical" evidence="1">
    <location>
        <begin position="218"/>
        <end position="237"/>
    </location>
</feature>
<keyword evidence="1" id="KW-0812">Transmembrane</keyword>
<dbReference type="RefSeq" id="WP_115268578.1">
    <property type="nucleotide sequence ID" value="NZ_UGGU01000003.1"/>
</dbReference>
<dbReference type="EMBL" id="UGGU01000003">
    <property type="protein sequence ID" value="STO30821.1"/>
    <property type="molecule type" value="Genomic_DNA"/>
</dbReference>
<evidence type="ECO:0000256" key="1">
    <source>
        <dbReference type="SAM" id="Phobius"/>
    </source>
</evidence>
<sequence length="396" mass="46407">MYNILAYVYIFSFIFQNIQLLREYGTITMIGEYYLLPVSIIILYFSKKIKKHYITNSYSNFIKYSFILNLLVSILIIFTGRISIYGENSFIKSFHILLGIIFQYITLLAMVKIFEKIRLKKLKKIFEINYIIISIIFLVEKYILNNEGRIVLTFAEPSAAGYYVVILGMLNLYFTQKKILKVIIVGTMIYMNFFILSKGSIICILLSIILIGTKEKQHRYKIIILAFLITIIGYERVLSLFQNDIKYFTSIITRSWSIITAVICFILFPIGSGGSYLVFYSFIGEKVKEILQMRYSFFNFTEIEFMLDSGVALSPKSGFFFGVLIAGIGYLKFSYNNFKYFFLKLKNESILLTLLIFFFTSNIFYSSEFQAPHQILIYSIFTKIINERRKLYDNTF</sequence>
<feature type="transmembrane region" description="Helical" evidence="1">
    <location>
        <begin position="126"/>
        <end position="144"/>
    </location>
</feature>
<protein>
    <recommendedName>
        <fullName evidence="4">Lipid A core - O-antigen ligase and related enzymes</fullName>
    </recommendedName>
</protein>
<feature type="transmembrane region" description="Helical" evidence="1">
    <location>
        <begin position="258"/>
        <end position="283"/>
    </location>
</feature>
<dbReference type="Proteomes" id="UP000255328">
    <property type="component" value="Unassembled WGS sequence"/>
</dbReference>
<dbReference type="AlphaFoldDB" id="A0A377GW94"/>
<evidence type="ECO:0000313" key="2">
    <source>
        <dbReference type="EMBL" id="STO30821.1"/>
    </source>
</evidence>
<feature type="transmembrane region" description="Helical" evidence="1">
    <location>
        <begin position="96"/>
        <end position="114"/>
    </location>
</feature>
<keyword evidence="3" id="KW-1185">Reference proteome</keyword>
<feature type="transmembrane region" description="Helical" evidence="1">
    <location>
        <begin position="24"/>
        <end position="45"/>
    </location>
</feature>
<feature type="transmembrane region" description="Helical" evidence="1">
    <location>
        <begin position="319"/>
        <end position="338"/>
    </location>
</feature>
<feature type="transmembrane region" description="Helical" evidence="1">
    <location>
        <begin position="150"/>
        <end position="170"/>
    </location>
</feature>
<feature type="transmembrane region" description="Helical" evidence="1">
    <location>
        <begin position="66"/>
        <end position="84"/>
    </location>
</feature>
<name>A0A377GW94_9FUSO</name>
<reference evidence="2 3" key="1">
    <citation type="submission" date="2018-06" db="EMBL/GenBank/DDBJ databases">
        <authorList>
            <consortium name="Pathogen Informatics"/>
            <person name="Doyle S."/>
        </authorList>
    </citation>
    <scope>NUCLEOTIDE SEQUENCE [LARGE SCALE GENOMIC DNA]</scope>
    <source>
        <strain evidence="2 3">NCTC10723</strain>
    </source>
</reference>
<evidence type="ECO:0008006" key="4">
    <source>
        <dbReference type="Google" id="ProtNLM"/>
    </source>
</evidence>
<gene>
    <name evidence="2" type="ORF">NCTC10723_00251</name>
</gene>
<feature type="transmembrane region" description="Helical" evidence="1">
    <location>
        <begin position="182"/>
        <end position="212"/>
    </location>
</feature>
<accession>A0A377GW94</accession>
<keyword evidence="1" id="KW-0472">Membrane</keyword>